<gene>
    <name evidence="1" type="ORF">GCM10022224_103760</name>
</gene>
<dbReference type="EMBL" id="BAAAZP010000265">
    <property type="protein sequence ID" value="GAA3721418.1"/>
    <property type="molecule type" value="Genomic_DNA"/>
</dbReference>
<proteinExistence type="predicted"/>
<dbReference type="RefSeq" id="WP_344897658.1">
    <property type="nucleotide sequence ID" value="NZ_BAAAZP010000265.1"/>
</dbReference>
<evidence type="ECO:0000313" key="1">
    <source>
        <dbReference type="EMBL" id="GAA3721418.1"/>
    </source>
</evidence>
<comment type="caution">
    <text evidence="1">The sequence shown here is derived from an EMBL/GenBank/DDBJ whole genome shotgun (WGS) entry which is preliminary data.</text>
</comment>
<keyword evidence="2" id="KW-1185">Reference proteome</keyword>
<sequence>MADPHVSITLDFRTPAAAAVVMEHVVAAVNRSTMPYELTGTSCHSFDLDDVEE</sequence>
<accession>A0ABP7EMR6</accession>
<organism evidence="1 2">
    <name type="scientific">Nonomuraea antimicrobica</name>
    <dbReference type="NCBI Taxonomy" id="561173"/>
    <lineage>
        <taxon>Bacteria</taxon>
        <taxon>Bacillati</taxon>
        <taxon>Actinomycetota</taxon>
        <taxon>Actinomycetes</taxon>
        <taxon>Streptosporangiales</taxon>
        <taxon>Streptosporangiaceae</taxon>
        <taxon>Nonomuraea</taxon>
    </lineage>
</organism>
<evidence type="ECO:0000313" key="2">
    <source>
        <dbReference type="Proteomes" id="UP001500902"/>
    </source>
</evidence>
<protein>
    <submittedName>
        <fullName evidence="1">Uncharacterized protein</fullName>
    </submittedName>
</protein>
<dbReference type="Proteomes" id="UP001500902">
    <property type="component" value="Unassembled WGS sequence"/>
</dbReference>
<name>A0ABP7EMR6_9ACTN</name>
<reference evidence="2" key="1">
    <citation type="journal article" date="2019" name="Int. J. Syst. Evol. Microbiol.">
        <title>The Global Catalogue of Microorganisms (GCM) 10K type strain sequencing project: providing services to taxonomists for standard genome sequencing and annotation.</title>
        <authorList>
            <consortium name="The Broad Institute Genomics Platform"/>
            <consortium name="The Broad Institute Genome Sequencing Center for Infectious Disease"/>
            <person name="Wu L."/>
            <person name="Ma J."/>
        </authorList>
    </citation>
    <scope>NUCLEOTIDE SEQUENCE [LARGE SCALE GENOMIC DNA]</scope>
    <source>
        <strain evidence="2">JCM 16904</strain>
    </source>
</reference>